<evidence type="ECO:0000256" key="1">
    <source>
        <dbReference type="SAM" id="MobiDB-lite"/>
    </source>
</evidence>
<reference evidence="2 4" key="2">
    <citation type="submission" date="2018-11" db="EMBL/GenBank/DDBJ databases">
        <authorList>
            <consortium name="Pathogen Informatics"/>
        </authorList>
    </citation>
    <scope>NUCLEOTIDE SEQUENCE [LARGE SCALE GENOMIC DNA]</scope>
</reference>
<sequence>MKISNVEERRTSQSSSEERTKLDYIKMHNKSKINERSVHGVVASLIKAAEETRLKTTINESISLKNGDNGNNNDNGESTQSNVIRQECGTQTSPTTLSRSSSNNCNIDESIAMLLQYAENLNNNNNDNDLCNLQHNHNQQDKKVKISYA</sequence>
<evidence type="ECO:0000313" key="2">
    <source>
        <dbReference type="EMBL" id="VDN58008.1"/>
    </source>
</evidence>
<dbReference type="Proteomes" id="UP000274756">
    <property type="component" value="Unassembled WGS sequence"/>
</dbReference>
<dbReference type="Proteomes" id="UP000038040">
    <property type="component" value="Unplaced"/>
</dbReference>
<dbReference type="EMBL" id="UYYG01001164">
    <property type="protein sequence ID" value="VDN58008.1"/>
    <property type="molecule type" value="Genomic_DNA"/>
</dbReference>
<protein>
    <submittedName>
        <fullName evidence="2 5">Uncharacterized protein</fullName>
    </submittedName>
</protein>
<dbReference type="OrthoDB" id="5864453at2759"/>
<evidence type="ECO:0000313" key="3">
    <source>
        <dbReference type="Proteomes" id="UP000038040"/>
    </source>
</evidence>
<dbReference type="AlphaFoldDB" id="A0A0N4UA28"/>
<reference evidence="5" key="1">
    <citation type="submission" date="2017-02" db="UniProtKB">
        <authorList>
            <consortium name="WormBaseParasite"/>
        </authorList>
    </citation>
    <scope>IDENTIFICATION</scope>
</reference>
<gene>
    <name evidence="2" type="ORF">DME_LOCUS7981</name>
</gene>
<accession>A0A0N4UA28</accession>
<proteinExistence type="predicted"/>
<evidence type="ECO:0000313" key="5">
    <source>
        <dbReference type="WBParaSite" id="DME_0000397601-mRNA-1"/>
    </source>
</evidence>
<feature type="region of interest" description="Disordered" evidence="1">
    <location>
        <begin position="1"/>
        <end position="22"/>
    </location>
</feature>
<name>A0A0N4UA28_DRAME</name>
<keyword evidence="4" id="KW-1185">Reference proteome</keyword>
<evidence type="ECO:0000313" key="4">
    <source>
        <dbReference type="Proteomes" id="UP000274756"/>
    </source>
</evidence>
<dbReference type="WBParaSite" id="DME_0000397601-mRNA-1">
    <property type="protein sequence ID" value="DME_0000397601-mRNA-1"/>
    <property type="gene ID" value="DME_0000397601"/>
</dbReference>
<organism evidence="3 5">
    <name type="scientific">Dracunculus medinensis</name>
    <name type="common">Guinea worm</name>
    <dbReference type="NCBI Taxonomy" id="318479"/>
    <lineage>
        <taxon>Eukaryota</taxon>
        <taxon>Metazoa</taxon>
        <taxon>Ecdysozoa</taxon>
        <taxon>Nematoda</taxon>
        <taxon>Chromadorea</taxon>
        <taxon>Rhabditida</taxon>
        <taxon>Spirurina</taxon>
        <taxon>Dracunculoidea</taxon>
        <taxon>Dracunculidae</taxon>
        <taxon>Dracunculus</taxon>
    </lineage>
</organism>
<feature type="region of interest" description="Disordered" evidence="1">
    <location>
        <begin position="56"/>
        <end position="101"/>
    </location>
</feature>
<feature type="compositionally biased region" description="Low complexity" evidence="1">
    <location>
        <begin position="66"/>
        <end position="76"/>
    </location>
</feature>
<feature type="compositionally biased region" description="Polar residues" evidence="1">
    <location>
        <begin position="77"/>
        <end position="101"/>
    </location>
</feature>